<organism evidence="3 4">
    <name type="scientific">Lottia gigantea</name>
    <name type="common">Giant owl limpet</name>
    <dbReference type="NCBI Taxonomy" id="225164"/>
    <lineage>
        <taxon>Eukaryota</taxon>
        <taxon>Metazoa</taxon>
        <taxon>Spiralia</taxon>
        <taxon>Lophotrochozoa</taxon>
        <taxon>Mollusca</taxon>
        <taxon>Gastropoda</taxon>
        <taxon>Patellogastropoda</taxon>
        <taxon>Lottioidea</taxon>
        <taxon>Lottiidae</taxon>
        <taxon>Lottia</taxon>
    </lineage>
</organism>
<dbReference type="InterPro" id="IPR016024">
    <property type="entry name" value="ARM-type_fold"/>
</dbReference>
<proteinExistence type="inferred from homology"/>
<evidence type="ECO:0000313" key="3">
    <source>
        <dbReference type="EMBL" id="ESP04905.1"/>
    </source>
</evidence>
<dbReference type="OrthoDB" id="10250600at2759"/>
<dbReference type="Gene3D" id="1.25.10.10">
    <property type="entry name" value="Leucine-rich Repeat Variant"/>
    <property type="match status" value="1"/>
</dbReference>
<accession>V4CR07</accession>
<evidence type="ECO:0000256" key="1">
    <source>
        <dbReference type="ARBA" id="ARBA00006823"/>
    </source>
</evidence>
<dbReference type="Proteomes" id="UP000030746">
    <property type="component" value="Unassembled WGS sequence"/>
</dbReference>
<keyword evidence="4" id="KW-1185">Reference proteome</keyword>
<sequence length="502" mass="56446">MSAGQICEILERLNISSDPLNDLEELKTVLYTIHPSTLREANASGPISNFSQLFNYLNTDKVDQQKLVCETIERLLSGLLPSQICDNFKQEIENGLNHSSPDVNCLCLTELLRIAIDDVNRIIRWPDIISKIITQLSNKSLSVAKLASDILVTIGKNSNGINSIYNNSKLTEVMSQDDTVKFRVYQIVVDLSRLSEEGLQMSVESGLLQKLTNEIFKDDILLQLNAIEMLSDLSQVEHGLQYLDQSSVLAKLEEMMRSTESDPMSGLLLPGLVKFFGGMCRVHPKEVCMKFPAFINIVFNNLDSSDISQKNVAIDTIGFLGSTVEGKLTLEKLGQQMTRGMKCLGGLIKSTKTEDQLRALDSLTNLITLRVSDQTEELLSLTESWFNQLMPEPFQYVWSLCQRPFLDIRCTAYNTLKALAILPWAQKIMNDTPGFTEFLLNRSTETSKEGRDSKYQVIKAIFESPTVSEIFGDRFYVKVAEYCNQGAFYVRAQAEVAMEEES</sequence>
<dbReference type="OMA" id="WGQEYIS"/>
<dbReference type="EMBL" id="KB199651">
    <property type="protein sequence ID" value="ESP04905.1"/>
    <property type="molecule type" value="Genomic_DNA"/>
</dbReference>
<dbReference type="GO" id="GO:0005829">
    <property type="term" value="C:cytosol"/>
    <property type="evidence" value="ECO:0007669"/>
    <property type="project" value="TreeGrafter"/>
</dbReference>
<dbReference type="SUPFAM" id="SSF48371">
    <property type="entry name" value="ARM repeat"/>
    <property type="match status" value="1"/>
</dbReference>
<dbReference type="KEGG" id="lgi:LOTGIDRAFT_211712"/>
<dbReference type="AlphaFoldDB" id="V4CR07"/>
<evidence type="ECO:0000256" key="2">
    <source>
        <dbReference type="ARBA" id="ARBA00014933"/>
    </source>
</evidence>
<comment type="similarity">
    <text evidence="1">Belongs to the proteasome subunit S5B/HSM3 family.</text>
</comment>
<dbReference type="CTD" id="20246310"/>
<dbReference type="GO" id="GO:0043248">
    <property type="term" value="P:proteasome assembly"/>
    <property type="evidence" value="ECO:0007669"/>
    <property type="project" value="InterPro"/>
</dbReference>
<gene>
    <name evidence="3" type="ORF">LOTGIDRAFT_211712</name>
</gene>
<dbReference type="Pfam" id="PF10508">
    <property type="entry name" value="Proteasom_PSMB"/>
    <property type="match status" value="1"/>
</dbReference>
<dbReference type="InterPro" id="IPR011989">
    <property type="entry name" value="ARM-like"/>
</dbReference>
<reference evidence="3 4" key="1">
    <citation type="journal article" date="2013" name="Nature">
        <title>Insights into bilaterian evolution from three spiralian genomes.</title>
        <authorList>
            <person name="Simakov O."/>
            <person name="Marletaz F."/>
            <person name="Cho S.J."/>
            <person name="Edsinger-Gonzales E."/>
            <person name="Havlak P."/>
            <person name="Hellsten U."/>
            <person name="Kuo D.H."/>
            <person name="Larsson T."/>
            <person name="Lv J."/>
            <person name="Arendt D."/>
            <person name="Savage R."/>
            <person name="Osoegawa K."/>
            <person name="de Jong P."/>
            <person name="Grimwood J."/>
            <person name="Chapman J.A."/>
            <person name="Shapiro H."/>
            <person name="Aerts A."/>
            <person name="Otillar R.P."/>
            <person name="Terry A.Y."/>
            <person name="Boore J.L."/>
            <person name="Grigoriev I.V."/>
            <person name="Lindberg D.R."/>
            <person name="Seaver E.C."/>
            <person name="Weisblat D.A."/>
            <person name="Putnam N.H."/>
            <person name="Rokhsar D.S."/>
        </authorList>
    </citation>
    <scope>NUCLEOTIDE SEQUENCE [LARGE SCALE GENOMIC DNA]</scope>
</reference>
<name>V4CR07_LOTGI</name>
<evidence type="ECO:0000313" key="4">
    <source>
        <dbReference type="Proteomes" id="UP000030746"/>
    </source>
</evidence>
<dbReference type="PANTHER" id="PTHR13554:SF10">
    <property type="entry name" value="26S PROTEASOME NON-ATPASE REGULATORY SUBUNIT 5"/>
    <property type="match status" value="1"/>
</dbReference>
<dbReference type="STRING" id="225164.V4CR07"/>
<dbReference type="PANTHER" id="PTHR13554">
    <property type="entry name" value="26S PROTEASOME NON-ATPASE REGULATORY SUBUNIT 5-RELATED"/>
    <property type="match status" value="1"/>
</dbReference>
<protein>
    <recommendedName>
        <fullName evidence="2">26S proteasome non-ATPase regulatory subunit 5</fullName>
    </recommendedName>
</protein>
<dbReference type="InterPro" id="IPR019538">
    <property type="entry name" value="PSMD5"/>
</dbReference>
<dbReference type="RefSeq" id="XP_009044414.1">
    <property type="nucleotide sequence ID" value="XM_009046166.1"/>
</dbReference>
<dbReference type="GeneID" id="20246310"/>
<dbReference type="HOGENOM" id="CLU_043710_0_0_1"/>